<accession>A0AAJ0GER8</accession>
<sequence>MSSKGALPDAWDDNWEAVADKAEARPTQTEPAPKLTKAQRRAQHQEQQKQLWDSAETPDRFHWLEAQGVVPLKQEFKTPVTLLSRKPGAPTLAKRGGGLANGVANLSVEDDEDSEEESRKKRESELEERTRKAKLEREEKQRKYAEARERIMGSSGSTSTPNTAASAVRSRESSNGRDNRRGRGGAKVGGRGASQPSSSADQSPARPTTGGSGLFDPEDMGRRMPRRDGKDTSNVVKEDHPLRQPKGPESSGGRGGFGFGVRGGQPVS</sequence>
<dbReference type="Proteomes" id="UP001271007">
    <property type="component" value="Unassembled WGS sequence"/>
</dbReference>
<feature type="compositionally biased region" description="Low complexity" evidence="1">
    <location>
        <begin position="193"/>
        <end position="205"/>
    </location>
</feature>
<reference evidence="3" key="1">
    <citation type="submission" date="2023-04" db="EMBL/GenBank/DDBJ databases">
        <title>Black Yeasts Isolated from many extreme environments.</title>
        <authorList>
            <person name="Coleine C."/>
            <person name="Stajich J.E."/>
            <person name="Selbmann L."/>
        </authorList>
    </citation>
    <scope>NUCLEOTIDE SEQUENCE</scope>
    <source>
        <strain evidence="3">CCFEE 5312</strain>
    </source>
</reference>
<comment type="caution">
    <text evidence="3">The sequence shown here is derived from an EMBL/GenBank/DDBJ whole genome shotgun (WGS) entry which is preliminary data.</text>
</comment>
<feature type="compositionally biased region" description="Basic and acidic residues" evidence="1">
    <location>
        <begin position="169"/>
        <end position="181"/>
    </location>
</feature>
<dbReference type="InterPro" id="IPR024771">
    <property type="entry name" value="SUZ"/>
</dbReference>
<evidence type="ECO:0000313" key="4">
    <source>
        <dbReference type="Proteomes" id="UP001271007"/>
    </source>
</evidence>
<dbReference type="AlphaFoldDB" id="A0AAJ0GER8"/>
<name>A0AAJ0GER8_9PEZI</name>
<protein>
    <recommendedName>
        <fullName evidence="2">SUZ domain-containing protein</fullName>
    </recommendedName>
</protein>
<proteinExistence type="predicted"/>
<feature type="compositionally biased region" description="Basic and acidic residues" evidence="1">
    <location>
        <begin position="219"/>
        <end position="242"/>
    </location>
</feature>
<evidence type="ECO:0000256" key="1">
    <source>
        <dbReference type="SAM" id="MobiDB-lite"/>
    </source>
</evidence>
<feature type="region of interest" description="Disordered" evidence="1">
    <location>
        <begin position="1"/>
        <end position="55"/>
    </location>
</feature>
<gene>
    <name evidence="3" type="ORF">LTR09_002632</name>
</gene>
<feature type="compositionally biased region" description="Basic and acidic residues" evidence="1">
    <location>
        <begin position="117"/>
        <end position="151"/>
    </location>
</feature>
<feature type="compositionally biased region" description="Polar residues" evidence="1">
    <location>
        <begin position="154"/>
        <end position="165"/>
    </location>
</feature>
<feature type="domain" description="SUZ" evidence="2">
    <location>
        <begin position="77"/>
        <end position="156"/>
    </location>
</feature>
<dbReference type="EMBL" id="JAWDJX010000006">
    <property type="protein sequence ID" value="KAK3056126.1"/>
    <property type="molecule type" value="Genomic_DNA"/>
</dbReference>
<evidence type="ECO:0000313" key="3">
    <source>
        <dbReference type="EMBL" id="KAK3056126.1"/>
    </source>
</evidence>
<feature type="compositionally biased region" description="Gly residues" evidence="1">
    <location>
        <begin position="250"/>
        <end position="268"/>
    </location>
</feature>
<organism evidence="3 4">
    <name type="scientific">Extremus antarcticus</name>
    <dbReference type="NCBI Taxonomy" id="702011"/>
    <lineage>
        <taxon>Eukaryota</taxon>
        <taxon>Fungi</taxon>
        <taxon>Dikarya</taxon>
        <taxon>Ascomycota</taxon>
        <taxon>Pezizomycotina</taxon>
        <taxon>Dothideomycetes</taxon>
        <taxon>Dothideomycetidae</taxon>
        <taxon>Mycosphaerellales</taxon>
        <taxon>Extremaceae</taxon>
        <taxon>Extremus</taxon>
    </lineage>
</organism>
<keyword evidence="4" id="KW-1185">Reference proteome</keyword>
<dbReference type="PROSITE" id="PS51673">
    <property type="entry name" value="SUZ"/>
    <property type="match status" value="1"/>
</dbReference>
<feature type="region of interest" description="Disordered" evidence="1">
    <location>
        <begin position="85"/>
        <end position="268"/>
    </location>
</feature>
<evidence type="ECO:0000259" key="2">
    <source>
        <dbReference type="PROSITE" id="PS51673"/>
    </source>
</evidence>